<evidence type="ECO:0000259" key="3">
    <source>
        <dbReference type="PROSITE" id="PS51186"/>
    </source>
</evidence>
<gene>
    <name evidence="4" type="ORF">BOO71_0004177</name>
</gene>
<keyword evidence="1" id="KW-0808">Transferase</keyword>
<dbReference type="STRING" id="249408.BOO71_0004177"/>
<dbReference type="OrthoDB" id="9775804at2"/>
<dbReference type="AlphaFoldDB" id="A0A1U7P1D1"/>
<evidence type="ECO:0000313" key="5">
    <source>
        <dbReference type="Proteomes" id="UP000186607"/>
    </source>
</evidence>
<dbReference type="Pfam" id="PF13673">
    <property type="entry name" value="Acetyltransf_10"/>
    <property type="match status" value="1"/>
</dbReference>
<feature type="domain" description="N-acetyltransferase" evidence="3">
    <location>
        <begin position="1"/>
        <end position="144"/>
    </location>
</feature>
<dbReference type="InterPro" id="IPR050832">
    <property type="entry name" value="Bact_Acetyltransf"/>
</dbReference>
<dbReference type="Gene3D" id="3.40.630.30">
    <property type="match status" value="1"/>
</dbReference>
<dbReference type="GO" id="GO:0016747">
    <property type="term" value="F:acyltransferase activity, transferring groups other than amino-acyl groups"/>
    <property type="evidence" value="ECO:0007669"/>
    <property type="project" value="InterPro"/>
</dbReference>
<dbReference type="CDD" id="cd04301">
    <property type="entry name" value="NAT_SF"/>
    <property type="match status" value="1"/>
</dbReference>
<dbReference type="PROSITE" id="PS51186">
    <property type="entry name" value="GNAT"/>
    <property type="match status" value="1"/>
</dbReference>
<evidence type="ECO:0000256" key="2">
    <source>
        <dbReference type="ARBA" id="ARBA00023315"/>
    </source>
</evidence>
<keyword evidence="5" id="KW-1185">Reference proteome</keyword>
<proteinExistence type="predicted"/>
<reference evidence="4 5" key="1">
    <citation type="submission" date="2017-01" db="EMBL/GenBank/DDBJ databases">
        <title>Genome Analysis of Deinococcus marmoris KOPRI26562.</title>
        <authorList>
            <person name="Kim J.H."/>
            <person name="Oh H.-M."/>
        </authorList>
    </citation>
    <scope>NUCLEOTIDE SEQUENCE [LARGE SCALE GENOMIC DNA]</scope>
    <source>
        <strain evidence="4 5">KOPRI26562</strain>
    </source>
</reference>
<dbReference type="EMBL" id="MSTI01000047">
    <property type="protein sequence ID" value="OLV18985.1"/>
    <property type="molecule type" value="Genomic_DNA"/>
</dbReference>
<dbReference type="SUPFAM" id="SSF55729">
    <property type="entry name" value="Acyl-CoA N-acyltransferases (Nat)"/>
    <property type="match status" value="1"/>
</dbReference>
<name>A0A1U7P1D1_9DEIO</name>
<dbReference type="PANTHER" id="PTHR43877">
    <property type="entry name" value="AMINOALKYLPHOSPHONATE N-ACETYLTRANSFERASE-RELATED-RELATED"/>
    <property type="match status" value="1"/>
</dbReference>
<evidence type="ECO:0000256" key="1">
    <source>
        <dbReference type="ARBA" id="ARBA00022679"/>
    </source>
</evidence>
<protein>
    <recommendedName>
        <fullName evidence="3">N-acetyltransferase domain-containing protein</fullName>
    </recommendedName>
</protein>
<accession>A0A1U7P1D1</accession>
<evidence type="ECO:0000313" key="4">
    <source>
        <dbReference type="EMBL" id="OLV18985.1"/>
    </source>
</evidence>
<dbReference type="InterPro" id="IPR000182">
    <property type="entry name" value="GNAT_dom"/>
</dbReference>
<dbReference type="RefSeq" id="WP_075831266.1">
    <property type="nucleotide sequence ID" value="NZ_MSTI01000047.1"/>
</dbReference>
<dbReference type="Proteomes" id="UP000186607">
    <property type="component" value="Unassembled WGS sequence"/>
</dbReference>
<dbReference type="InterPro" id="IPR016181">
    <property type="entry name" value="Acyl_CoA_acyltransferase"/>
</dbReference>
<sequence length="144" mass="15758">MELRPLTPADLPAAAQTFMVTFNAAPWNEAWTLESASTCLSDLLATPRAACLGAWEAGQCLGAVLGHDLIRDRGVSHQISEMFILPLAQRRGVGRALMTRHLAEAESRGVGSVHLLTARDSSAEAFYSELNFRRARQQIMLVRP</sequence>
<organism evidence="4 5">
    <name type="scientific">Deinococcus marmoris</name>
    <dbReference type="NCBI Taxonomy" id="249408"/>
    <lineage>
        <taxon>Bacteria</taxon>
        <taxon>Thermotogati</taxon>
        <taxon>Deinococcota</taxon>
        <taxon>Deinococci</taxon>
        <taxon>Deinococcales</taxon>
        <taxon>Deinococcaceae</taxon>
        <taxon>Deinococcus</taxon>
    </lineage>
</organism>
<keyword evidence="2" id="KW-0012">Acyltransferase</keyword>
<comment type="caution">
    <text evidence="4">The sequence shown here is derived from an EMBL/GenBank/DDBJ whole genome shotgun (WGS) entry which is preliminary data.</text>
</comment>